<dbReference type="InterPro" id="IPR013783">
    <property type="entry name" value="Ig-like_fold"/>
</dbReference>
<keyword evidence="1" id="KW-0732">Signal</keyword>
<feature type="signal peptide" evidence="1">
    <location>
        <begin position="1"/>
        <end position="25"/>
    </location>
</feature>
<dbReference type="InterPro" id="IPR000601">
    <property type="entry name" value="PKD_dom"/>
</dbReference>
<dbReference type="Gene3D" id="2.60.40.2700">
    <property type="match status" value="1"/>
</dbReference>
<accession>A0A4R6J1A8</accession>
<dbReference type="PROSITE" id="PS50093">
    <property type="entry name" value="PKD"/>
    <property type="match status" value="4"/>
</dbReference>
<keyword evidence="4" id="KW-1185">Reference proteome</keyword>
<dbReference type="InterPro" id="IPR022409">
    <property type="entry name" value="PKD/Chitinase_dom"/>
</dbReference>
<dbReference type="CDD" id="cd00146">
    <property type="entry name" value="PKD"/>
    <property type="match status" value="1"/>
</dbReference>
<sequence length="2597" mass="274033">MIPRKHTYHFVFLLFCLHTSILVKGQGTCSSSALAPVFSQTFGQSGSSSSRSTVPGGFTTNYSFQNSGNLNDGYYIVTPRVQNAGRNDWAVGTDHTGNSNGNMFLVNAGTGGSVFFSQQVDNLCPGSTYNFSAWLANVNTNSLTLPICGGGYVYPNVTFNIKNTSGTILASYSTGNLPLTASTLVAPNWQQYGFSFALPSGTTSLVLEMVDAYGGLPQCGNDLAIDDILFTACTPSTTVSFSTTNAICTGSNTSINASIINSPFTTPAYQWQKSIDGGNTWVNIGTPGNNAATYNLNNVSSADQASYRVLVGPDVASLGSSTCITASAPVSLTVYASPTASAGSNNPVCSGSSINLSSIVIGGTSPYTYSWTGPNSFNSTVAYPSITNSVLANGGVYQFQVTDNNGCKANASTNVIVNEKPVVDPIVGDPKGCVGTSLNLSNNTPNGTWSSINTSVATVDQNGVVTFLGAGSSFITYRVIENSCTTAVIKPVTVASVAIAQDVIECNNGVRSYSSNSSDPYYVGYSNTNVGNSYLWTITNTGTGLVENTVYKSGTNQNSIYPSVQLPNGNVYKINIQFTTNGITCSAEHTVYKQIQLTGSITSAQDTTICANATNIPLMASTSVVANSLNWRTLNGSGIFSSTNTLITSYTPSAADIASGTIFIVFEAATTLNMNGNCGSSMVSDTMALHILPANTGINTLSTICSGGLFQYTPTSSIAGSSFIWTSLVLSGTGSGNGTNGSGAIQNTLVNLSGTLDFIVRYTITPIYNGCNGTPFTVTVTVKPLPIINITNNATEICSGGISSIAFNSSISNTQYTWTSDILAGTATGASSNNIASTTHTIADVINNTNTANAIIRYNITGTSSSGCTNTASTNLTVYASPGSADGGPDQQLCNTTVTTLNAVAPAAGSGTWSMVSGPTTISFADIHQANTAITGLTTGTYIVKWTVSNGVCATDEDLVTIIVNTPTVAGILSADATVCAPINNGILSIAGYTGNIVNWQQSTDNGNSWNNINITNATYHFSNLTGTSLFRVLVKNGTCVTETSNTVVLTVLQSPGTANAGNDQLLNGVSATTLSANPPTAGSGSWTQISGPGAAVFSNVNAYNATITGLTTGSYTFRWTITNGSCGSSSDDVSITIEPSTVAGILSADAIVCAAGGNGATLQLSGYTGSIIRWEYSTDNGANWNILSNTADTYTYANLTVTTWYRVLVQSGIGTPAYSALAIITVLQPVTMANAGIDLNLCNQSSTGLLANIPVSGNGSWSWVSGPSAVIFSDPTQHNTIISGLTTGSYTFKWNITNGTCPSSEDFVQINVSAATDPGILSADTSVCASGNHGTLVLTGFSGSIIHSEFSTDNGLSWNILNNSTGLSSINYHNLSTTTQYRTLVQNGTCNASYSNIVTIMVLSPVSMANAGTDTTICGAVSAILNANQPVTGMGIWTQITGPNHANFTQANTYNSTVNGLIPGTYTFRWSISNGVCVTSHDDVTLQVTAPLANIITNKTYTVCEGQSVTILAGPASGGNGIYQYQWQETKDGINWTDIPGANSIQYIFTPSVTTTSLRRLVQANPCSQISNVVMVTMQAAVSNNHLPAITYVCKDSSILITGSQPSGGDGLYIYRWQSSIDNGSSWATITGATAKDYTTGFISTNTLFRRIVSTVHCTGVQESISNISSVVIKFKPTAAYSVLPDSGCSPVMMHFTNQSTGNNVVYRYSFGDGKDTVLNTLSAISHLYNSYTLVTLHTSLYATNECGTDSAAKPVIIKPDHIQPDLKLSDSSLCGIGSIVFTNNTKGALKYSWNFGDGSQVIQTSSNSTITHTYTLPGTYLFTLTADNECSIQTIQHTIRIHPAPVAAFTIPKPDFCVGDSVHLSNQSIHASEYRWLLGNSDSSKGIAPVIVYKNEGIFNITLIAGNIYPEDNKSCFDTIKSSISILGSRKGNMQINSLSANCLPHSVEAISLNTPVSEVTWNWGNDSSSKGEKASYQYFTNGQYQITMTAINAGGCRFIDSTTINVNSPSGTFTIADKDICIGQTASFTLNIVNNAVHPQDSIRWHLGDGSIQTKAVANFSYQYTKAGVFYPKAWLLKAGGCLIPLTTTDSVRVDQVISKFGLSGVFECGTTTYQFVDSSEAIFGIRSWKWLMNGKDSSYERIRVSRFNQKGTHTTTLIVEGNTGCIATSQANFDVQVYQYPVASISAMAEACKTDLLELKSTITSQDSVALRLWTLGNGFSAQDSVIKATFANDGTYNIKLTVATVNNCFDSVYKQVTVHPLPKISVQQNNIVCRGDSITIHANGASRFIWKDQQENIICTDCAEIKVKPGSSTSYKVIGYNQFGCSEIKSTSVRVINPIKMIASSGDTLCAGESSLLSATGAAIYQWLPTGSFNGSNTSSINVRPSETTIYKVVGKDTYNCFSDTAEIKVVVGKPTPVTLGKDTTLVSGSSYQLRLQSSANDIVKWRWSGAPGISCVTCPTPFVKLSDDACISCVAVNQFGCISSDTICIKTFCPATEVFVPNAFTPDGDGINDKLIVQGKGIRLIKSFRIFNRWGEVVFEKVNFNPGDPAYGWDGKIKGNIASPDVYVYICEVICEKGLPSIFKGNTAILK</sequence>
<dbReference type="GO" id="GO:0031410">
    <property type="term" value="C:cytoplasmic vesicle"/>
    <property type="evidence" value="ECO:0007669"/>
    <property type="project" value="TreeGrafter"/>
</dbReference>
<feature type="domain" description="PKD" evidence="2">
    <location>
        <begin position="1793"/>
        <end position="1843"/>
    </location>
</feature>
<dbReference type="Pfam" id="PF22352">
    <property type="entry name" value="K319L-like_PKD"/>
    <property type="match status" value="2"/>
</dbReference>
<feature type="domain" description="PKD" evidence="2">
    <location>
        <begin position="2218"/>
        <end position="2263"/>
    </location>
</feature>
<dbReference type="PANTHER" id="PTHR46182">
    <property type="entry name" value="FI19480P1"/>
    <property type="match status" value="1"/>
</dbReference>
<dbReference type="EMBL" id="SNWP01000010">
    <property type="protein sequence ID" value="TDO28963.1"/>
    <property type="molecule type" value="Genomic_DNA"/>
</dbReference>
<dbReference type="Proteomes" id="UP000295741">
    <property type="component" value="Unassembled WGS sequence"/>
</dbReference>
<dbReference type="Gene3D" id="2.60.40.10">
    <property type="entry name" value="Immunoglobulins"/>
    <property type="match status" value="11"/>
</dbReference>
<dbReference type="Gene3D" id="2.60.40.1080">
    <property type="match status" value="1"/>
</dbReference>
<evidence type="ECO:0000256" key="1">
    <source>
        <dbReference type="SAM" id="SignalP"/>
    </source>
</evidence>
<comment type="caution">
    <text evidence="3">The sequence shown here is derived from an EMBL/GenBank/DDBJ whole genome shotgun (WGS) entry which is preliminary data.</text>
</comment>
<dbReference type="InterPro" id="IPR035986">
    <property type="entry name" value="PKD_dom_sf"/>
</dbReference>
<dbReference type="SUPFAM" id="SSF49373">
    <property type="entry name" value="Invasin/intimin cell-adhesion fragments"/>
    <property type="match status" value="1"/>
</dbReference>
<dbReference type="SMART" id="SM00089">
    <property type="entry name" value="PKD"/>
    <property type="match status" value="6"/>
</dbReference>
<feature type="chain" id="PRO_5020835522" evidence="1">
    <location>
        <begin position="26"/>
        <end position="2597"/>
    </location>
</feature>
<dbReference type="Pfam" id="PF19406">
    <property type="entry name" value="PKD_5"/>
    <property type="match status" value="2"/>
</dbReference>
<evidence type="ECO:0000313" key="4">
    <source>
        <dbReference type="Proteomes" id="UP000295741"/>
    </source>
</evidence>
<reference evidence="3 4" key="1">
    <citation type="submission" date="2019-03" db="EMBL/GenBank/DDBJ databases">
        <title>Genomic Encyclopedia of Archaeal and Bacterial Type Strains, Phase II (KMG-II): from individual species to whole genera.</title>
        <authorList>
            <person name="Goeker M."/>
        </authorList>
    </citation>
    <scope>NUCLEOTIDE SEQUENCE [LARGE SCALE GENOMIC DNA]</scope>
    <source>
        <strain evidence="3 4">DSM 28323</strain>
    </source>
</reference>
<dbReference type="InterPro" id="IPR008964">
    <property type="entry name" value="Invasin/intimin_cell_adhesion"/>
</dbReference>
<feature type="domain" description="PKD" evidence="2">
    <location>
        <begin position="1678"/>
        <end position="1732"/>
    </location>
</feature>
<dbReference type="GO" id="GO:0016020">
    <property type="term" value="C:membrane"/>
    <property type="evidence" value="ECO:0007669"/>
    <property type="project" value="TreeGrafter"/>
</dbReference>
<dbReference type="Pfam" id="PF18911">
    <property type="entry name" value="PKD_4"/>
    <property type="match status" value="1"/>
</dbReference>
<gene>
    <name evidence="3" type="ORF">BC659_1045</name>
</gene>
<dbReference type="Pfam" id="PF13585">
    <property type="entry name" value="CHU_C"/>
    <property type="match status" value="1"/>
</dbReference>
<evidence type="ECO:0000313" key="3">
    <source>
        <dbReference type="EMBL" id="TDO28963.1"/>
    </source>
</evidence>
<dbReference type="InterPro" id="IPR045828">
    <property type="entry name" value="PKD_Bacteroidetes"/>
</dbReference>
<dbReference type="PANTHER" id="PTHR46182:SF2">
    <property type="entry name" value="FI19480P1"/>
    <property type="match status" value="1"/>
</dbReference>
<feature type="domain" description="PKD" evidence="2">
    <location>
        <begin position="1957"/>
        <end position="2016"/>
    </location>
</feature>
<dbReference type="SUPFAM" id="SSF49299">
    <property type="entry name" value="PKD domain"/>
    <property type="match status" value="6"/>
</dbReference>
<organism evidence="3 4">
    <name type="scientific">Sediminibacterium goheungense</name>
    <dbReference type="NCBI Taxonomy" id="1086393"/>
    <lineage>
        <taxon>Bacteria</taxon>
        <taxon>Pseudomonadati</taxon>
        <taxon>Bacteroidota</taxon>
        <taxon>Chitinophagia</taxon>
        <taxon>Chitinophagales</taxon>
        <taxon>Chitinophagaceae</taxon>
        <taxon>Sediminibacterium</taxon>
    </lineage>
</organism>
<proteinExistence type="predicted"/>
<evidence type="ECO:0000259" key="2">
    <source>
        <dbReference type="PROSITE" id="PS50093"/>
    </source>
</evidence>
<dbReference type="OrthoDB" id="7794186at2"/>
<name>A0A4R6J1A8_9BACT</name>
<dbReference type="InterPro" id="IPR029865">
    <property type="entry name" value="KIAA0319-like"/>
</dbReference>
<protein>
    <submittedName>
        <fullName evidence="3">Gliding motility-associated-like protein</fullName>
    </submittedName>
</protein>